<feature type="domain" description="F-box" evidence="1">
    <location>
        <begin position="3"/>
        <end position="54"/>
    </location>
</feature>
<dbReference type="Pfam" id="PF12937">
    <property type="entry name" value="F-box-like"/>
    <property type="match status" value="1"/>
</dbReference>
<proteinExistence type="predicted"/>
<dbReference type="PANTHER" id="PTHR34591:SF43">
    <property type="entry name" value="F-BOX DOMAIN-CONTAINING PROTEIN"/>
    <property type="match status" value="1"/>
</dbReference>
<dbReference type="Proteomes" id="UP000823388">
    <property type="component" value="Chromosome 8N"/>
</dbReference>
<dbReference type="PROSITE" id="PS50181">
    <property type="entry name" value="FBOX"/>
    <property type="match status" value="1"/>
</dbReference>
<name>A0A8T0PJ00_PANVG</name>
<sequence length="374" mass="42270">METAAAAGLPGDVLAAVLGRLPARSLAASRCVCQAWRRLAAPPPALGVRLFRQLRRKRAVALLRPPGGGARPRIDGAFSFVDAEPPHRRRFGGCCYNVADHYNGLLYACNPTTRRWVRLPPLAAAAGCAPWTRRRAFLVFDLAASWHYEVLVAPVDPWDWWLPGQQQPPAAAGIMGSMEWPPCRWTWQVFSSRTGRWRARVFVREGEAAGCLLTWQWLSLSDWKYRVIKSPIDRAECYNDTQSFIGRSENGVCFASIYMCRLRVWILSDCPDETAWTLKHDRGKMNVDWSSDDDDIICGAEGKENGSRGYRYPSSFHFLGFHPFKEVIFLTELGVAVAYHWNTSRVQFLGILTPRDHNYGVYDSFVYTPSIRPA</sequence>
<dbReference type="Gene3D" id="1.20.1280.50">
    <property type="match status" value="1"/>
</dbReference>
<dbReference type="EMBL" id="CM029052">
    <property type="protein sequence ID" value="KAG2559116.1"/>
    <property type="molecule type" value="Genomic_DNA"/>
</dbReference>
<keyword evidence="3" id="KW-1185">Reference proteome</keyword>
<comment type="caution">
    <text evidence="2">The sequence shown here is derived from an EMBL/GenBank/DDBJ whole genome shotgun (WGS) entry which is preliminary data.</text>
</comment>
<dbReference type="AlphaFoldDB" id="A0A8T0PJ00"/>
<gene>
    <name evidence="2" type="ORF">PVAP13_8NG317600</name>
</gene>
<dbReference type="InterPro" id="IPR001810">
    <property type="entry name" value="F-box_dom"/>
</dbReference>
<protein>
    <recommendedName>
        <fullName evidence="1">F-box domain-containing protein</fullName>
    </recommendedName>
</protein>
<evidence type="ECO:0000313" key="2">
    <source>
        <dbReference type="EMBL" id="KAG2559116.1"/>
    </source>
</evidence>
<organism evidence="2 3">
    <name type="scientific">Panicum virgatum</name>
    <name type="common">Blackwell switchgrass</name>
    <dbReference type="NCBI Taxonomy" id="38727"/>
    <lineage>
        <taxon>Eukaryota</taxon>
        <taxon>Viridiplantae</taxon>
        <taxon>Streptophyta</taxon>
        <taxon>Embryophyta</taxon>
        <taxon>Tracheophyta</taxon>
        <taxon>Spermatophyta</taxon>
        <taxon>Magnoliopsida</taxon>
        <taxon>Liliopsida</taxon>
        <taxon>Poales</taxon>
        <taxon>Poaceae</taxon>
        <taxon>PACMAD clade</taxon>
        <taxon>Panicoideae</taxon>
        <taxon>Panicodae</taxon>
        <taxon>Paniceae</taxon>
        <taxon>Panicinae</taxon>
        <taxon>Panicum</taxon>
        <taxon>Panicum sect. Hiantes</taxon>
    </lineage>
</organism>
<evidence type="ECO:0000259" key="1">
    <source>
        <dbReference type="PROSITE" id="PS50181"/>
    </source>
</evidence>
<reference evidence="2" key="1">
    <citation type="submission" date="2020-05" db="EMBL/GenBank/DDBJ databases">
        <title>WGS assembly of Panicum virgatum.</title>
        <authorList>
            <person name="Lovell J.T."/>
            <person name="Jenkins J."/>
            <person name="Shu S."/>
            <person name="Juenger T.E."/>
            <person name="Schmutz J."/>
        </authorList>
    </citation>
    <scope>NUCLEOTIDE SEQUENCE</scope>
    <source>
        <strain evidence="2">AP13</strain>
    </source>
</reference>
<dbReference type="InterPro" id="IPR036047">
    <property type="entry name" value="F-box-like_dom_sf"/>
</dbReference>
<dbReference type="SUPFAM" id="SSF81383">
    <property type="entry name" value="F-box domain"/>
    <property type="match status" value="1"/>
</dbReference>
<dbReference type="PANTHER" id="PTHR34591">
    <property type="entry name" value="OS03G0653100 PROTEIN-RELATED"/>
    <property type="match status" value="1"/>
</dbReference>
<evidence type="ECO:0000313" key="3">
    <source>
        <dbReference type="Proteomes" id="UP000823388"/>
    </source>
</evidence>
<accession>A0A8T0PJ00</accession>